<feature type="transmembrane region" description="Helical" evidence="1">
    <location>
        <begin position="72"/>
        <end position="93"/>
    </location>
</feature>
<dbReference type="Proteomes" id="UP000799092">
    <property type="component" value="Unassembled WGS sequence"/>
</dbReference>
<dbReference type="AlphaFoldDB" id="A0A6A8DJH6"/>
<keyword evidence="1" id="KW-1133">Transmembrane helix</keyword>
<keyword evidence="1" id="KW-0472">Membrane</keyword>
<sequence length="143" mass="16277">MSAEVAIVIFILFMIFAFFVSYFSALYMIDVMGLFEPNVFVATMINLLQGTSAIFIWFLYSIKISETLFFDGLLFGLTLLIVSEISLIVLLFADREKVKGYMKKWNGKIHAVKLFITYIGKVSLKKLSIANSKVRKAFNKSKS</sequence>
<protein>
    <submittedName>
        <fullName evidence="2">Uncharacterized protein</fullName>
    </submittedName>
</protein>
<evidence type="ECO:0000313" key="3">
    <source>
        <dbReference type="Proteomes" id="UP000799092"/>
    </source>
</evidence>
<accession>A0A6A8DJH6</accession>
<evidence type="ECO:0000256" key="1">
    <source>
        <dbReference type="SAM" id="Phobius"/>
    </source>
</evidence>
<dbReference type="EMBL" id="WJNG01000012">
    <property type="protein sequence ID" value="MRH43889.1"/>
    <property type="molecule type" value="Genomic_DNA"/>
</dbReference>
<gene>
    <name evidence="2" type="ORF">GH741_14695</name>
</gene>
<keyword evidence="3" id="KW-1185">Reference proteome</keyword>
<organism evidence="2 3">
    <name type="scientific">Aquibacillus halophilus</name>
    <dbReference type="NCBI Taxonomy" id="930132"/>
    <lineage>
        <taxon>Bacteria</taxon>
        <taxon>Bacillati</taxon>
        <taxon>Bacillota</taxon>
        <taxon>Bacilli</taxon>
        <taxon>Bacillales</taxon>
        <taxon>Bacillaceae</taxon>
        <taxon>Aquibacillus</taxon>
    </lineage>
</organism>
<feature type="transmembrane region" description="Helical" evidence="1">
    <location>
        <begin position="6"/>
        <end position="27"/>
    </location>
</feature>
<proteinExistence type="predicted"/>
<reference evidence="2" key="1">
    <citation type="submission" date="2019-11" db="EMBL/GenBank/DDBJ databases">
        <authorList>
            <person name="Li J."/>
        </authorList>
    </citation>
    <scope>NUCLEOTIDE SEQUENCE</scope>
    <source>
        <strain evidence="2">B6B</strain>
    </source>
</reference>
<evidence type="ECO:0000313" key="2">
    <source>
        <dbReference type="EMBL" id="MRH43889.1"/>
    </source>
</evidence>
<keyword evidence="1" id="KW-0812">Transmembrane</keyword>
<comment type="caution">
    <text evidence="2">The sequence shown here is derived from an EMBL/GenBank/DDBJ whole genome shotgun (WGS) entry which is preliminary data.</text>
</comment>
<dbReference type="RefSeq" id="WP_153737513.1">
    <property type="nucleotide sequence ID" value="NZ_WJNG01000012.1"/>
</dbReference>
<name>A0A6A8DJH6_9BACI</name>
<feature type="transmembrane region" description="Helical" evidence="1">
    <location>
        <begin position="39"/>
        <end position="60"/>
    </location>
</feature>